<reference evidence="2" key="1">
    <citation type="journal article" date="2019" name="Curr. Biol.">
        <title>Genome Sequence of Striga asiatica Provides Insight into the Evolution of Plant Parasitism.</title>
        <authorList>
            <person name="Yoshida S."/>
            <person name="Kim S."/>
            <person name="Wafula E.K."/>
            <person name="Tanskanen J."/>
            <person name="Kim Y.M."/>
            <person name="Honaas L."/>
            <person name="Yang Z."/>
            <person name="Spallek T."/>
            <person name="Conn C.E."/>
            <person name="Ichihashi Y."/>
            <person name="Cheong K."/>
            <person name="Cui S."/>
            <person name="Der J.P."/>
            <person name="Gundlach H."/>
            <person name="Jiao Y."/>
            <person name="Hori C."/>
            <person name="Ishida J.K."/>
            <person name="Kasahara H."/>
            <person name="Kiba T."/>
            <person name="Kim M.S."/>
            <person name="Koo N."/>
            <person name="Laohavisit A."/>
            <person name="Lee Y.H."/>
            <person name="Lumba S."/>
            <person name="McCourt P."/>
            <person name="Mortimer J.C."/>
            <person name="Mutuku J.M."/>
            <person name="Nomura T."/>
            <person name="Sasaki-Sekimoto Y."/>
            <person name="Seto Y."/>
            <person name="Wang Y."/>
            <person name="Wakatake T."/>
            <person name="Sakakibara H."/>
            <person name="Demura T."/>
            <person name="Yamaguchi S."/>
            <person name="Yoneyama K."/>
            <person name="Manabe R.I."/>
            <person name="Nelson D.C."/>
            <person name="Schulman A.H."/>
            <person name="Timko M.P."/>
            <person name="dePamphilis C.W."/>
            <person name="Choi D."/>
            <person name="Shirasu K."/>
        </authorList>
    </citation>
    <scope>NUCLEOTIDE SEQUENCE [LARGE SCALE GENOMIC DNA]</scope>
    <source>
        <strain evidence="2">cv. UVA1</strain>
    </source>
</reference>
<evidence type="ECO:0000313" key="1">
    <source>
        <dbReference type="EMBL" id="GER38318.1"/>
    </source>
</evidence>
<dbReference type="EMBL" id="BKCP01005472">
    <property type="protein sequence ID" value="GER38318.1"/>
    <property type="molecule type" value="Genomic_DNA"/>
</dbReference>
<gene>
    <name evidence="1" type="ORF">STAS_14833</name>
</gene>
<name>A0A5A7Q0H2_STRAF</name>
<proteinExistence type="predicted"/>
<organism evidence="1 2">
    <name type="scientific">Striga asiatica</name>
    <name type="common">Asiatic witchweed</name>
    <name type="synonym">Buchnera asiatica</name>
    <dbReference type="NCBI Taxonomy" id="4170"/>
    <lineage>
        <taxon>Eukaryota</taxon>
        <taxon>Viridiplantae</taxon>
        <taxon>Streptophyta</taxon>
        <taxon>Embryophyta</taxon>
        <taxon>Tracheophyta</taxon>
        <taxon>Spermatophyta</taxon>
        <taxon>Magnoliopsida</taxon>
        <taxon>eudicotyledons</taxon>
        <taxon>Gunneridae</taxon>
        <taxon>Pentapetalae</taxon>
        <taxon>asterids</taxon>
        <taxon>lamiids</taxon>
        <taxon>Lamiales</taxon>
        <taxon>Orobanchaceae</taxon>
        <taxon>Buchnereae</taxon>
        <taxon>Striga</taxon>
    </lineage>
</organism>
<comment type="caution">
    <text evidence="1">The sequence shown here is derived from an EMBL/GenBank/DDBJ whole genome shotgun (WGS) entry which is preliminary data.</text>
</comment>
<keyword evidence="2" id="KW-1185">Reference proteome</keyword>
<dbReference type="Proteomes" id="UP000325081">
    <property type="component" value="Unassembled WGS sequence"/>
</dbReference>
<evidence type="ECO:0000313" key="2">
    <source>
        <dbReference type="Proteomes" id="UP000325081"/>
    </source>
</evidence>
<dbReference type="AlphaFoldDB" id="A0A5A7Q0H2"/>
<sequence length="117" mass="12256">MPLGLGLGLLHAQGLGAGPAGRLAGPRRGLVSPRQSKFPTALAIEAFMAARLLLPDPHAVGSESTVELFSIELLGGALAGPVGMAKSSSCVSPFGWVASGLMNWWRWWPERLKLGNI</sequence>
<accession>A0A5A7Q0H2</accession>
<protein>
    <submittedName>
        <fullName evidence="1">HEAT repeat-containing protein</fullName>
    </submittedName>
</protein>